<accession>A0A8K0G5Y8</accession>
<dbReference type="OrthoDB" id="6693713at2759"/>
<evidence type="ECO:0000256" key="1">
    <source>
        <dbReference type="SAM" id="MobiDB-lite"/>
    </source>
</evidence>
<proteinExistence type="predicted"/>
<feature type="region of interest" description="Disordered" evidence="1">
    <location>
        <begin position="1"/>
        <end position="38"/>
    </location>
</feature>
<organism evidence="2 3">
    <name type="scientific">Ignelater luminosus</name>
    <name type="common">Cucubano</name>
    <name type="synonym">Pyrophorus luminosus</name>
    <dbReference type="NCBI Taxonomy" id="2038154"/>
    <lineage>
        <taxon>Eukaryota</taxon>
        <taxon>Metazoa</taxon>
        <taxon>Ecdysozoa</taxon>
        <taxon>Arthropoda</taxon>
        <taxon>Hexapoda</taxon>
        <taxon>Insecta</taxon>
        <taxon>Pterygota</taxon>
        <taxon>Neoptera</taxon>
        <taxon>Endopterygota</taxon>
        <taxon>Coleoptera</taxon>
        <taxon>Polyphaga</taxon>
        <taxon>Elateriformia</taxon>
        <taxon>Elateroidea</taxon>
        <taxon>Elateridae</taxon>
        <taxon>Agrypninae</taxon>
        <taxon>Pyrophorini</taxon>
        <taxon>Ignelater</taxon>
    </lineage>
</organism>
<evidence type="ECO:0000313" key="3">
    <source>
        <dbReference type="Proteomes" id="UP000801492"/>
    </source>
</evidence>
<dbReference type="Gene3D" id="2.30.30.850">
    <property type="match status" value="1"/>
</dbReference>
<dbReference type="EMBL" id="VTPC01063515">
    <property type="protein sequence ID" value="KAF2889707.1"/>
    <property type="molecule type" value="Genomic_DNA"/>
</dbReference>
<keyword evidence="3" id="KW-1185">Reference proteome</keyword>
<gene>
    <name evidence="2" type="ORF">ILUMI_16466</name>
</gene>
<dbReference type="AlphaFoldDB" id="A0A8K0G5Y8"/>
<feature type="compositionally biased region" description="Basic and acidic residues" evidence="1">
    <location>
        <begin position="15"/>
        <end position="29"/>
    </location>
</feature>
<protein>
    <submittedName>
        <fullName evidence="2">Uncharacterized protein</fullName>
    </submittedName>
</protein>
<reference evidence="2" key="1">
    <citation type="submission" date="2019-08" db="EMBL/GenBank/DDBJ databases">
        <title>The genome of the North American firefly Photinus pyralis.</title>
        <authorList>
            <consortium name="Photinus pyralis genome working group"/>
            <person name="Fallon T.R."/>
            <person name="Sander Lower S.E."/>
            <person name="Weng J.-K."/>
        </authorList>
    </citation>
    <scope>NUCLEOTIDE SEQUENCE</scope>
    <source>
        <strain evidence="2">TRF0915ILg1</strain>
        <tissue evidence="2">Whole body</tissue>
    </source>
</reference>
<name>A0A8K0G5Y8_IGNLU</name>
<evidence type="ECO:0000313" key="2">
    <source>
        <dbReference type="EMBL" id="KAF2889707.1"/>
    </source>
</evidence>
<sequence length="118" mass="13427">MGSAHPGNQFVNVLRDARDKSDCERDTRKTVGNKHRRPATEYNPVDLVLIKGQVLSDSKKHESSKLTPKWNGPYKIKRVSKTAYLLEYDNEEEVGQYHLSDTKRFIPRGEQAAPAAVF</sequence>
<dbReference type="Proteomes" id="UP000801492">
    <property type="component" value="Unassembled WGS sequence"/>
</dbReference>
<comment type="caution">
    <text evidence="2">The sequence shown here is derived from an EMBL/GenBank/DDBJ whole genome shotgun (WGS) entry which is preliminary data.</text>
</comment>